<keyword evidence="2" id="KW-1003">Cell membrane</keyword>
<feature type="transmembrane region" description="Helical" evidence="6">
    <location>
        <begin position="60"/>
        <end position="80"/>
    </location>
</feature>
<feature type="transmembrane region" description="Helical" evidence="6">
    <location>
        <begin position="299"/>
        <end position="320"/>
    </location>
</feature>
<feature type="transmembrane region" description="Helical" evidence="6">
    <location>
        <begin position="371"/>
        <end position="391"/>
    </location>
</feature>
<dbReference type="Gene3D" id="1.20.1530.10">
    <property type="entry name" value="Na+/H+ antiporter like domain"/>
    <property type="match status" value="1"/>
</dbReference>
<dbReference type="EMBL" id="UOEC01000132">
    <property type="protein sequence ID" value="VAV96073.1"/>
    <property type="molecule type" value="Genomic_DNA"/>
</dbReference>
<dbReference type="GO" id="GO:0006885">
    <property type="term" value="P:regulation of pH"/>
    <property type="evidence" value="ECO:0007669"/>
    <property type="project" value="InterPro"/>
</dbReference>
<dbReference type="NCBIfam" id="NF007111">
    <property type="entry name" value="PRK09560.1"/>
    <property type="match status" value="1"/>
</dbReference>
<dbReference type="PANTHER" id="PTHR30341:SF0">
    <property type="entry name" value="NA(+)_H(+) ANTIPORTER NHAA"/>
    <property type="match status" value="1"/>
</dbReference>
<evidence type="ECO:0000256" key="1">
    <source>
        <dbReference type="ARBA" id="ARBA00004429"/>
    </source>
</evidence>
<evidence type="ECO:0000256" key="5">
    <source>
        <dbReference type="ARBA" id="ARBA00023136"/>
    </source>
</evidence>
<dbReference type="GO" id="GO:0015385">
    <property type="term" value="F:sodium:proton antiporter activity"/>
    <property type="evidence" value="ECO:0007669"/>
    <property type="project" value="TreeGrafter"/>
</dbReference>
<evidence type="ECO:0000256" key="6">
    <source>
        <dbReference type="SAM" id="Phobius"/>
    </source>
</evidence>
<proteinExistence type="inferred from homology"/>
<evidence type="ECO:0000256" key="2">
    <source>
        <dbReference type="ARBA" id="ARBA00022475"/>
    </source>
</evidence>
<dbReference type="PANTHER" id="PTHR30341">
    <property type="entry name" value="SODIUM ION/PROTON ANTIPORTER NHAA-RELATED"/>
    <property type="match status" value="1"/>
</dbReference>
<dbReference type="NCBIfam" id="TIGR00773">
    <property type="entry name" value="NhaA"/>
    <property type="match status" value="1"/>
</dbReference>
<feature type="transmembrane region" description="Helical" evidence="6">
    <location>
        <begin position="215"/>
        <end position="243"/>
    </location>
</feature>
<dbReference type="HAMAP" id="MF_01844">
    <property type="entry name" value="NhaA"/>
    <property type="match status" value="1"/>
</dbReference>
<accession>A0A3B0SID7</accession>
<dbReference type="AlphaFoldDB" id="A0A3B0SID7"/>
<keyword evidence="3 6" id="KW-0812">Transmembrane</keyword>
<protein>
    <submittedName>
        <fullName evidence="7">Na+/H+ antiporter NhaA type</fullName>
    </submittedName>
</protein>
<comment type="subcellular location">
    <subcellularLocation>
        <location evidence="1">Cell inner membrane</location>
        <topology evidence="1">Multi-pass membrane protein</topology>
    </subcellularLocation>
</comment>
<organism evidence="7">
    <name type="scientific">hydrothermal vent metagenome</name>
    <dbReference type="NCBI Taxonomy" id="652676"/>
    <lineage>
        <taxon>unclassified sequences</taxon>
        <taxon>metagenomes</taxon>
        <taxon>ecological metagenomes</taxon>
    </lineage>
</organism>
<keyword evidence="4 6" id="KW-1133">Transmembrane helix</keyword>
<feature type="transmembrane region" description="Helical" evidence="6">
    <location>
        <begin position="100"/>
        <end position="120"/>
    </location>
</feature>
<evidence type="ECO:0000256" key="3">
    <source>
        <dbReference type="ARBA" id="ARBA00022692"/>
    </source>
</evidence>
<feature type="transmembrane region" description="Helical" evidence="6">
    <location>
        <begin position="332"/>
        <end position="359"/>
    </location>
</feature>
<dbReference type="GO" id="GO:0005886">
    <property type="term" value="C:plasma membrane"/>
    <property type="evidence" value="ECO:0007669"/>
    <property type="project" value="UniProtKB-SubCell"/>
</dbReference>
<feature type="transmembrane region" description="Helical" evidence="6">
    <location>
        <begin position="132"/>
        <end position="151"/>
    </location>
</feature>
<feature type="transmembrane region" description="Helical" evidence="6">
    <location>
        <begin position="21"/>
        <end position="40"/>
    </location>
</feature>
<reference evidence="7" key="1">
    <citation type="submission" date="2018-06" db="EMBL/GenBank/DDBJ databases">
        <authorList>
            <person name="Zhirakovskaya E."/>
        </authorList>
    </citation>
    <scope>NUCLEOTIDE SEQUENCE</scope>
</reference>
<feature type="transmembrane region" description="Helical" evidence="6">
    <location>
        <begin position="263"/>
        <end position="287"/>
    </location>
</feature>
<keyword evidence="5 6" id="KW-0472">Membrane</keyword>
<feature type="transmembrane region" description="Helical" evidence="6">
    <location>
        <begin position="160"/>
        <end position="181"/>
    </location>
</feature>
<dbReference type="InterPro" id="IPR004670">
    <property type="entry name" value="NhaA"/>
</dbReference>
<dbReference type="NCBIfam" id="NF007112">
    <property type="entry name" value="PRK09561.1"/>
    <property type="match status" value="1"/>
</dbReference>
<feature type="transmembrane region" description="Helical" evidence="6">
    <location>
        <begin position="187"/>
        <end position="203"/>
    </location>
</feature>
<dbReference type="Pfam" id="PF06965">
    <property type="entry name" value="Na_H_antiport_1"/>
    <property type="match status" value="1"/>
</dbReference>
<sequence length="402" mass="42590">MSSKKTSMSRVQRFLHMETSGGFLLMGALVLAIIAANTGLKPLYNAFLNLPVELRIGDFQLAKPLILWINDALMAVFFFLVGLELKREVLNGQLSSPSKVVLPVLAAAAGIIVPALIYWAINSGDPTAMRGWAIPTATDIAFALGVLALLGSRVPSALKLFLLAVAIIDDIGAIVIIAVFYSGELSGYMFAIAGVAIVALAILNRRGVVAATPYILIGIILWVAVLKSGIHATLAGIILAMFIPLKSGRTGEKPLLIRLEQDLHGTVAFIILPIFAFANAGISLAGLKFGDLAAPVPLGIALGLVVGKQIGIFSIVWLTVKAGWAKLPENVTWLHMYGVSVLCGIGFTMSLFISSLAFGQIDETIILNERLGIIFGSLISAVLGFVVLRFAPSKPSVPVKEP</sequence>
<gene>
    <name evidence="7" type="ORF">MNBD_ALPHA08-671</name>
</gene>
<evidence type="ECO:0000256" key="4">
    <source>
        <dbReference type="ARBA" id="ARBA00022989"/>
    </source>
</evidence>
<dbReference type="InterPro" id="IPR023171">
    <property type="entry name" value="Na/H_antiporter_dom_sf"/>
</dbReference>
<evidence type="ECO:0000313" key="7">
    <source>
        <dbReference type="EMBL" id="VAV96073.1"/>
    </source>
</evidence>
<name>A0A3B0SID7_9ZZZZ</name>